<reference evidence="1" key="1">
    <citation type="journal article" date="2018" name="Nat. Genet.">
        <title>Extensive intraspecific gene order and gene structural variations between Mo17 and other maize genomes.</title>
        <authorList>
            <person name="Sun S."/>
            <person name="Zhou Y."/>
            <person name="Chen J."/>
            <person name="Shi J."/>
            <person name="Zhao H."/>
            <person name="Zhao H."/>
            <person name="Song W."/>
            <person name="Zhang M."/>
            <person name="Cui Y."/>
            <person name="Dong X."/>
            <person name="Liu H."/>
            <person name="Ma X."/>
            <person name="Jiao Y."/>
            <person name="Wang B."/>
            <person name="Wei X."/>
            <person name="Stein J.C."/>
            <person name="Glaubitz J.C."/>
            <person name="Lu F."/>
            <person name="Yu G."/>
            <person name="Liang C."/>
            <person name="Fengler K."/>
            <person name="Li B."/>
            <person name="Rafalski A."/>
            <person name="Schnable P.S."/>
            <person name="Ware D.H."/>
            <person name="Buckler E.S."/>
            <person name="Lai J."/>
        </authorList>
    </citation>
    <scope>NUCLEOTIDE SEQUENCE [LARGE SCALE GENOMIC DNA]</scope>
    <source>
        <tissue evidence="1">Seedling</tissue>
    </source>
</reference>
<protein>
    <submittedName>
        <fullName evidence="1">Uncharacterized protein</fullName>
    </submittedName>
</protein>
<proteinExistence type="predicted"/>
<gene>
    <name evidence="1" type="ORF">Zm00014a_001908</name>
</gene>
<organism evidence="1">
    <name type="scientific">Zea mays</name>
    <name type="common">Maize</name>
    <dbReference type="NCBI Taxonomy" id="4577"/>
    <lineage>
        <taxon>Eukaryota</taxon>
        <taxon>Viridiplantae</taxon>
        <taxon>Streptophyta</taxon>
        <taxon>Embryophyta</taxon>
        <taxon>Tracheophyta</taxon>
        <taxon>Spermatophyta</taxon>
        <taxon>Magnoliopsida</taxon>
        <taxon>Liliopsida</taxon>
        <taxon>Poales</taxon>
        <taxon>Poaceae</taxon>
        <taxon>PACMAD clade</taxon>
        <taxon>Panicoideae</taxon>
        <taxon>Andropogonodae</taxon>
        <taxon>Andropogoneae</taxon>
        <taxon>Tripsacinae</taxon>
        <taxon>Zea</taxon>
    </lineage>
</organism>
<name>A0A3L6FN07_MAIZE</name>
<dbReference type="Proteomes" id="UP000251960">
    <property type="component" value="Chromosome 3"/>
</dbReference>
<accession>A0A3L6FN07</accession>
<evidence type="ECO:0000313" key="1">
    <source>
        <dbReference type="EMBL" id="PWZ34556.1"/>
    </source>
</evidence>
<dbReference type="AlphaFoldDB" id="A0A3L6FN07"/>
<comment type="caution">
    <text evidence="1">The sequence shown here is derived from an EMBL/GenBank/DDBJ whole genome shotgun (WGS) entry which is preliminary data.</text>
</comment>
<dbReference type="EMBL" id="NCVQ01000004">
    <property type="protein sequence ID" value="PWZ34556.1"/>
    <property type="molecule type" value="Genomic_DNA"/>
</dbReference>
<sequence>MDGCDFAPGNNILKSYFTNSILPKENKLILFWGNGNLPWKNRVAKLALTN</sequence>